<sequence>MPRVKVTSPDQFLFSMERKVGISDVNYAKHLDSVAMVQILHEARLQFLASLGFTEANVFGYGMVVTDLAIDYRSESFTGDRLLIDVGVDDFNRYGFDIALQVTNSALETVVCQAKIGVVFFDFDKHQITAVPPALLELLGRREEQVA</sequence>
<proteinExistence type="inferred from homology"/>
<comment type="caution">
    <text evidence="3">The sequence shown here is derived from an EMBL/GenBank/DDBJ whole genome shotgun (WGS) entry which is preliminary data.</text>
</comment>
<keyword evidence="2" id="KW-0378">Hydrolase</keyword>
<evidence type="ECO:0000313" key="3">
    <source>
        <dbReference type="EMBL" id="RZO74606.1"/>
    </source>
</evidence>
<dbReference type="Pfam" id="PF13279">
    <property type="entry name" value="4HBT_2"/>
    <property type="match status" value="1"/>
</dbReference>
<dbReference type="Gene3D" id="3.10.129.10">
    <property type="entry name" value="Hotdog Thioesterase"/>
    <property type="match status" value="1"/>
</dbReference>
<gene>
    <name evidence="3" type="ORF">EVA69_05705</name>
</gene>
<dbReference type="PANTHER" id="PTHR31793">
    <property type="entry name" value="4-HYDROXYBENZOYL-COA THIOESTERASE FAMILY MEMBER"/>
    <property type="match status" value="1"/>
</dbReference>
<dbReference type="SUPFAM" id="SSF54637">
    <property type="entry name" value="Thioesterase/thiol ester dehydrase-isomerase"/>
    <property type="match status" value="1"/>
</dbReference>
<dbReference type="InterPro" id="IPR050563">
    <property type="entry name" value="4-hydroxybenzoyl-CoA_TE"/>
</dbReference>
<dbReference type="AlphaFoldDB" id="A0A520RWJ5"/>
<evidence type="ECO:0000313" key="4">
    <source>
        <dbReference type="Proteomes" id="UP000320404"/>
    </source>
</evidence>
<comment type="similarity">
    <text evidence="1">Belongs to the 4-hydroxybenzoyl-CoA thioesterase family.</text>
</comment>
<dbReference type="InterPro" id="IPR029069">
    <property type="entry name" value="HotDog_dom_sf"/>
</dbReference>
<name>A0A520RWJ5_9GAMM</name>
<protein>
    <submittedName>
        <fullName evidence="3">Thioesterase</fullName>
    </submittedName>
</protein>
<accession>A0A520RWJ5</accession>
<dbReference type="Proteomes" id="UP000320404">
    <property type="component" value="Unassembled WGS sequence"/>
</dbReference>
<reference evidence="3 4" key="1">
    <citation type="submission" date="2019-02" db="EMBL/GenBank/DDBJ databases">
        <title>Prokaryotic population dynamics and viral predation in marine succession experiment using metagenomics: the confinement effect.</title>
        <authorList>
            <person name="Haro-Moreno J.M."/>
            <person name="Rodriguez-Valera F."/>
            <person name="Lopez-Perez M."/>
        </authorList>
    </citation>
    <scope>NUCLEOTIDE SEQUENCE [LARGE SCALE GENOMIC DNA]</scope>
    <source>
        <strain evidence="3">MED-G158</strain>
    </source>
</reference>
<dbReference type="PANTHER" id="PTHR31793:SF27">
    <property type="entry name" value="NOVEL THIOESTERASE SUPERFAMILY DOMAIN AND SAPOSIN A-TYPE DOMAIN CONTAINING PROTEIN (0610012H03RIK)"/>
    <property type="match status" value="1"/>
</dbReference>
<evidence type="ECO:0000256" key="1">
    <source>
        <dbReference type="ARBA" id="ARBA00005953"/>
    </source>
</evidence>
<evidence type="ECO:0000256" key="2">
    <source>
        <dbReference type="ARBA" id="ARBA00022801"/>
    </source>
</evidence>
<dbReference type="CDD" id="cd00586">
    <property type="entry name" value="4HBT"/>
    <property type="match status" value="1"/>
</dbReference>
<dbReference type="GO" id="GO:0047617">
    <property type="term" value="F:fatty acyl-CoA hydrolase activity"/>
    <property type="evidence" value="ECO:0007669"/>
    <property type="project" value="TreeGrafter"/>
</dbReference>
<organism evidence="3 4">
    <name type="scientific">OM182 bacterium</name>
    <dbReference type="NCBI Taxonomy" id="2510334"/>
    <lineage>
        <taxon>Bacteria</taxon>
        <taxon>Pseudomonadati</taxon>
        <taxon>Pseudomonadota</taxon>
        <taxon>Gammaproteobacteria</taxon>
        <taxon>OMG group</taxon>
        <taxon>OM182 clade</taxon>
    </lineage>
</organism>
<dbReference type="EMBL" id="SHAH01000094">
    <property type="protein sequence ID" value="RZO74606.1"/>
    <property type="molecule type" value="Genomic_DNA"/>
</dbReference>